<evidence type="ECO:0000313" key="6">
    <source>
        <dbReference type="Proteomes" id="UP000007015"/>
    </source>
</evidence>
<dbReference type="PROSITE" id="PS51375">
    <property type="entry name" value="PPR"/>
    <property type="match status" value="1"/>
</dbReference>
<dbReference type="HOGENOM" id="CLU_1177059_0_0_1"/>
<evidence type="ECO:0000256" key="1">
    <source>
        <dbReference type="ARBA" id="ARBA00022737"/>
    </source>
</evidence>
<protein>
    <recommendedName>
        <fullName evidence="7">Pentatricopeptide repeat-containing protein</fullName>
    </recommendedName>
</protein>
<accession>B8B430</accession>
<organism evidence="5 6">
    <name type="scientific">Oryza sativa subsp. indica</name>
    <name type="common">Rice</name>
    <dbReference type="NCBI Taxonomy" id="39946"/>
    <lineage>
        <taxon>Eukaryota</taxon>
        <taxon>Viridiplantae</taxon>
        <taxon>Streptophyta</taxon>
        <taxon>Embryophyta</taxon>
        <taxon>Tracheophyta</taxon>
        <taxon>Spermatophyta</taxon>
        <taxon>Magnoliopsida</taxon>
        <taxon>Liliopsida</taxon>
        <taxon>Poales</taxon>
        <taxon>Poaceae</taxon>
        <taxon>BOP clade</taxon>
        <taxon>Oryzoideae</taxon>
        <taxon>Oryzeae</taxon>
        <taxon>Oryzinae</taxon>
        <taxon>Oryza</taxon>
        <taxon>Oryza sativa</taxon>
    </lineage>
</organism>
<dbReference type="NCBIfam" id="TIGR00756">
    <property type="entry name" value="PPR"/>
    <property type="match status" value="1"/>
</dbReference>
<evidence type="ECO:0000256" key="2">
    <source>
        <dbReference type="ARBA" id="ARBA00022946"/>
    </source>
</evidence>
<dbReference type="InterPro" id="IPR011990">
    <property type="entry name" value="TPR-like_helical_dom_sf"/>
</dbReference>
<evidence type="ECO:0000313" key="5">
    <source>
        <dbReference type="EMBL" id="EEC80866.1"/>
    </source>
</evidence>
<dbReference type="Proteomes" id="UP000007015">
    <property type="component" value="Chromosome 6"/>
</dbReference>
<dbReference type="Gene3D" id="1.25.40.10">
    <property type="entry name" value="Tetratricopeptide repeat domain"/>
    <property type="match status" value="1"/>
</dbReference>
<dbReference type="STRING" id="39946.B8B430"/>
<dbReference type="GO" id="GO:0009451">
    <property type="term" value="P:RNA modification"/>
    <property type="evidence" value="ECO:0007669"/>
    <property type="project" value="InterPro"/>
</dbReference>
<dbReference type="Gramene" id="BGIOSGA023147-TA">
    <property type="protein sequence ID" value="BGIOSGA023147-PA"/>
    <property type="gene ID" value="BGIOSGA023147"/>
</dbReference>
<dbReference type="InterPro" id="IPR046960">
    <property type="entry name" value="PPR_At4g14850-like_plant"/>
</dbReference>
<feature type="region of interest" description="Disordered" evidence="4">
    <location>
        <begin position="1"/>
        <end position="55"/>
    </location>
</feature>
<gene>
    <name evidence="5" type="ORF">OsI_23486</name>
</gene>
<dbReference type="EMBL" id="CM000131">
    <property type="protein sequence ID" value="EEC80866.1"/>
    <property type="molecule type" value="Genomic_DNA"/>
</dbReference>
<feature type="repeat" description="PPR" evidence="3">
    <location>
        <begin position="99"/>
        <end position="133"/>
    </location>
</feature>
<keyword evidence="1" id="KW-0677">Repeat</keyword>
<evidence type="ECO:0000256" key="3">
    <source>
        <dbReference type="PROSITE-ProRule" id="PRU00708"/>
    </source>
</evidence>
<dbReference type="GO" id="GO:0003723">
    <property type="term" value="F:RNA binding"/>
    <property type="evidence" value="ECO:0007669"/>
    <property type="project" value="InterPro"/>
</dbReference>
<proteinExistence type="predicted"/>
<keyword evidence="2" id="KW-0809">Transit peptide</keyword>
<reference evidence="5 6" key="1">
    <citation type="journal article" date="2005" name="PLoS Biol.">
        <title>The genomes of Oryza sativa: a history of duplications.</title>
        <authorList>
            <person name="Yu J."/>
            <person name="Wang J."/>
            <person name="Lin W."/>
            <person name="Li S."/>
            <person name="Li H."/>
            <person name="Zhou J."/>
            <person name="Ni P."/>
            <person name="Dong W."/>
            <person name="Hu S."/>
            <person name="Zeng C."/>
            <person name="Zhang J."/>
            <person name="Zhang Y."/>
            <person name="Li R."/>
            <person name="Xu Z."/>
            <person name="Li S."/>
            <person name="Li X."/>
            <person name="Zheng H."/>
            <person name="Cong L."/>
            <person name="Lin L."/>
            <person name="Yin J."/>
            <person name="Geng J."/>
            <person name="Li G."/>
            <person name="Shi J."/>
            <person name="Liu J."/>
            <person name="Lv H."/>
            <person name="Li J."/>
            <person name="Wang J."/>
            <person name="Deng Y."/>
            <person name="Ran L."/>
            <person name="Shi X."/>
            <person name="Wang X."/>
            <person name="Wu Q."/>
            <person name="Li C."/>
            <person name="Ren X."/>
            <person name="Wang J."/>
            <person name="Wang X."/>
            <person name="Li D."/>
            <person name="Liu D."/>
            <person name="Zhang X."/>
            <person name="Ji Z."/>
            <person name="Zhao W."/>
            <person name="Sun Y."/>
            <person name="Zhang Z."/>
            <person name="Bao J."/>
            <person name="Han Y."/>
            <person name="Dong L."/>
            <person name="Ji J."/>
            <person name="Chen P."/>
            <person name="Wu S."/>
            <person name="Liu J."/>
            <person name="Xiao Y."/>
            <person name="Bu D."/>
            <person name="Tan J."/>
            <person name="Yang L."/>
            <person name="Ye C."/>
            <person name="Zhang J."/>
            <person name="Xu J."/>
            <person name="Zhou Y."/>
            <person name="Yu Y."/>
            <person name="Zhang B."/>
            <person name="Zhuang S."/>
            <person name="Wei H."/>
            <person name="Liu B."/>
            <person name="Lei M."/>
            <person name="Yu H."/>
            <person name="Li Y."/>
            <person name="Xu H."/>
            <person name="Wei S."/>
            <person name="He X."/>
            <person name="Fang L."/>
            <person name="Zhang Z."/>
            <person name="Zhang Y."/>
            <person name="Huang X."/>
            <person name="Su Z."/>
            <person name="Tong W."/>
            <person name="Li J."/>
            <person name="Tong Z."/>
            <person name="Li S."/>
            <person name="Ye J."/>
            <person name="Wang L."/>
            <person name="Fang L."/>
            <person name="Lei T."/>
            <person name="Chen C."/>
            <person name="Chen H."/>
            <person name="Xu Z."/>
            <person name="Li H."/>
            <person name="Huang H."/>
            <person name="Zhang F."/>
            <person name="Xu H."/>
            <person name="Li N."/>
            <person name="Zhao C."/>
            <person name="Li S."/>
            <person name="Dong L."/>
            <person name="Huang Y."/>
            <person name="Li L."/>
            <person name="Xi Y."/>
            <person name="Qi Q."/>
            <person name="Li W."/>
            <person name="Zhang B."/>
            <person name="Hu W."/>
            <person name="Zhang Y."/>
            <person name="Tian X."/>
            <person name="Jiao Y."/>
            <person name="Liang X."/>
            <person name="Jin J."/>
            <person name="Gao L."/>
            <person name="Zheng W."/>
            <person name="Hao B."/>
            <person name="Liu S."/>
            <person name="Wang W."/>
            <person name="Yuan L."/>
            <person name="Cao M."/>
            <person name="McDermott J."/>
            <person name="Samudrala R."/>
            <person name="Wang J."/>
            <person name="Wong G.K."/>
            <person name="Yang H."/>
        </authorList>
    </citation>
    <scope>NUCLEOTIDE SEQUENCE [LARGE SCALE GENOMIC DNA]</scope>
    <source>
        <strain evidence="6">cv. 93-11</strain>
    </source>
</reference>
<dbReference type="PANTHER" id="PTHR47926">
    <property type="entry name" value="PENTATRICOPEPTIDE REPEAT-CONTAINING PROTEIN"/>
    <property type="match status" value="1"/>
</dbReference>
<feature type="compositionally biased region" description="Basic and acidic residues" evidence="4">
    <location>
        <begin position="35"/>
        <end position="53"/>
    </location>
</feature>
<dbReference type="FunFam" id="1.25.40.10:FF:000475">
    <property type="entry name" value="Pentatricopeptide repeat-containing protein At5g40410, mitochondrial"/>
    <property type="match status" value="1"/>
</dbReference>
<evidence type="ECO:0008006" key="7">
    <source>
        <dbReference type="Google" id="ProtNLM"/>
    </source>
</evidence>
<dbReference type="InterPro" id="IPR002885">
    <property type="entry name" value="PPR_rpt"/>
</dbReference>
<sequence>MGGGEGGVAVVGTAIVGSHSNEGETKRNRRKMRKGKEEGRRREEGERKGRDAAGEPPLGAVRLLCRQGRASSRASAASIFISKGMELHCRILKIGCGKDRYVWNALVSMYGKFSRLGDARMAFDEMPAKNAVSWNALVGAHHAAAALQTGRVHLEAYLMIKENPSIANSVLWKMLLAACRSSAWAHQSWGLFGTAPAPAPPLLELELSQIVSAPPELGVELGRALSQNVLELWSWV</sequence>
<evidence type="ECO:0000256" key="4">
    <source>
        <dbReference type="SAM" id="MobiDB-lite"/>
    </source>
</evidence>
<name>B8B430_ORYSI</name>
<keyword evidence="6" id="KW-1185">Reference proteome</keyword>
<dbReference type="AlphaFoldDB" id="B8B430"/>